<dbReference type="GO" id="GO:0005576">
    <property type="term" value="C:extracellular region"/>
    <property type="evidence" value="ECO:0007669"/>
    <property type="project" value="UniProtKB-SubCell"/>
</dbReference>
<dbReference type="InterPro" id="IPR036056">
    <property type="entry name" value="Fibrinogen-like_C"/>
</dbReference>
<dbReference type="Gene3D" id="3.90.215.10">
    <property type="entry name" value="Gamma Fibrinogen, chain A, domain 1"/>
    <property type="match status" value="1"/>
</dbReference>
<accession>A0A9D4F409</accession>
<dbReference type="SUPFAM" id="SSF56496">
    <property type="entry name" value="Fibrinogen C-terminal domain-like"/>
    <property type="match status" value="1"/>
</dbReference>
<feature type="chain" id="PRO_5038384102" description="Fibrinogen C-terminal domain-containing protein" evidence="7">
    <location>
        <begin position="24"/>
        <end position="454"/>
    </location>
</feature>
<evidence type="ECO:0000256" key="5">
    <source>
        <dbReference type="ARBA" id="ARBA00023157"/>
    </source>
</evidence>
<dbReference type="InterPro" id="IPR014716">
    <property type="entry name" value="Fibrinogen_a/b/g_C_1"/>
</dbReference>
<dbReference type="CDD" id="cd00087">
    <property type="entry name" value="FReD"/>
    <property type="match status" value="1"/>
</dbReference>
<dbReference type="PANTHER" id="PTHR47221:SF6">
    <property type="entry name" value="FIBRINOGEN ALPHA CHAIN"/>
    <property type="match status" value="1"/>
</dbReference>
<evidence type="ECO:0000256" key="2">
    <source>
        <dbReference type="ARBA" id="ARBA00022525"/>
    </source>
</evidence>
<dbReference type="Pfam" id="PF00147">
    <property type="entry name" value="Fibrinogen_C"/>
    <property type="match status" value="1"/>
</dbReference>
<feature type="signal peptide" evidence="7">
    <location>
        <begin position="1"/>
        <end position="23"/>
    </location>
</feature>
<feature type="domain" description="Fibrinogen C-terminal" evidence="8">
    <location>
        <begin position="238"/>
        <end position="454"/>
    </location>
</feature>
<evidence type="ECO:0000259" key="8">
    <source>
        <dbReference type="PROSITE" id="PS51406"/>
    </source>
</evidence>
<keyword evidence="5" id="KW-1015">Disulfide bond</keyword>
<dbReference type="SMART" id="SM00186">
    <property type="entry name" value="FBG"/>
    <property type="match status" value="1"/>
</dbReference>
<dbReference type="Proteomes" id="UP000828390">
    <property type="component" value="Unassembled WGS sequence"/>
</dbReference>
<proteinExistence type="predicted"/>
<keyword evidence="4" id="KW-0175">Coiled coil</keyword>
<protein>
    <recommendedName>
        <fullName evidence="8">Fibrinogen C-terminal domain-containing protein</fullName>
    </recommendedName>
</protein>
<dbReference type="PROSITE" id="PS51406">
    <property type="entry name" value="FIBRINOGEN_C_2"/>
    <property type="match status" value="1"/>
</dbReference>
<dbReference type="PANTHER" id="PTHR47221">
    <property type="entry name" value="FIBRINOGEN ALPHA CHAIN"/>
    <property type="match status" value="1"/>
</dbReference>
<evidence type="ECO:0000256" key="6">
    <source>
        <dbReference type="ARBA" id="ARBA00023180"/>
    </source>
</evidence>
<dbReference type="InterPro" id="IPR037579">
    <property type="entry name" value="FIB_ANG-like"/>
</dbReference>
<comment type="caution">
    <text evidence="9">The sequence shown here is derived from an EMBL/GenBank/DDBJ whole genome shotgun (WGS) entry which is preliminary data.</text>
</comment>
<evidence type="ECO:0000256" key="7">
    <source>
        <dbReference type="SAM" id="SignalP"/>
    </source>
</evidence>
<keyword evidence="10" id="KW-1185">Reference proteome</keyword>
<organism evidence="9 10">
    <name type="scientific">Dreissena polymorpha</name>
    <name type="common">Zebra mussel</name>
    <name type="synonym">Mytilus polymorpha</name>
    <dbReference type="NCBI Taxonomy" id="45954"/>
    <lineage>
        <taxon>Eukaryota</taxon>
        <taxon>Metazoa</taxon>
        <taxon>Spiralia</taxon>
        <taxon>Lophotrochozoa</taxon>
        <taxon>Mollusca</taxon>
        <taxon>Bivalvia</taxon>
        <taxon>Autobranchia</taxon>
        <taxon>Heteroconchia</taxon>
        <taxon>Euheterodonta</taxon>
        <taxon>Imparidentia</taxon>
        <taxon>Neoheterodontei</taxon>
        <taxon>Myida</taxon>
        <taxon>Dreissenoidea</taxon>
        <taxon>Dreissenidae</taxon>
        <taxon>Dreissena</taxon>
    </lineage>
</organism>
<reference evidence="9" key="2">
    <citation type="submission" date="2020-11" db="EMBL/GenBank/DDBJ databases">
        <authorList>
            <person name="McCartney M.A."/>
            <person name="Auch B."/>
            <person name="Kono T."/>
            <person name="Mallez S."/>
            <person name="Becker A."/>
            <person name="Gohl D.M."/>
            <person name="Silverstein K.A.T."/>
            <person name="Koren S."/>
            <person name="Bechman K.B."/>
            <person name="Herman A."/>
            <person name="Abrahante J.E."/>
            <person name="Garbe J."/>
        </authorList>
    </citation>
    <scope>NUCLEOTIDE SEQUENCE</scope>
    <source>
        <strain evidence="9">Duluth1</strain>
        <tissue evidence="9">Whole animal</tissue>
    </source>
</reference>
<dbReference type="AlphaFoldDB" id="A0A9D4F409"/>
<keyword evidence="3 7" id="KW-0732">Signal</keyword>
<dbReference type="InterPro" id="IPR002181">
    <property type="entry name" value="Fibrinogen_a/b/g_C_dom"/>
</dbReference>
<evidence type="ECO:0000256" key="3">
    <source>
        <dbReference type="ARBA" id="ARBA00022729"/>
    </source>
</evidence>
<keyword evidence="2" id="KW-0964">Secreted</keyword>
<evidence type="ECO:0000256" key="1">
    <source>
        <dbReference type="ARBA" id="ARBA00004613"/>
    </source>
</evidence>
<sequence length="454" mass="52343">MLPLINKMLLYMLILVCIETVSSNIVSESSTSRILRRLDKLEDDVSMIQNDIIEDLRGELSNLRKDLKEEIKLRREDISTLSNILTESSRQVVIHKNMEDSKSQHWSCDCGAILSKYDSVVKAFKREKSENIMFRKAFNEMRKQHDDFDSRLNSAERNLRSEIDTIKNETIAGINATQKRVNDIQKDMNAFFGLFHLNESLTNRSLNALQNISLITSNTANLSTSNEILKNVSDDIIRRQSKYISSCDGVAVSGEYVINHTSYQYGMKVYCDVDSKNKGWLVIQRRMNGSEDFNRSWADYKAGFGNVKGDFWLGNEFIYQLTKEKPRELRIDIEAFDGLKRYALYSAFSILSESRKYNLYVAGYNGDAGDSLERDHNNHNNQPFSTFDVDNDRSSTTCCACKYEGGWWYRSCLNVNLNGKYFKESETVPYKQGIHWYTFTGSTTSLKYVQMSIN</sequence>
<comment type="subcellular location">
    <subcellularLocation>
        <location evidence="1">Secreted</location>
    </subcellularLocation>
</comment>
<gene>
    <name evidence="9" type="ORF">DPMN_145440</name>
</gene>
<evidence type="ECO:0000256" key="4">
    <source>
        <dbReference type="ARBA" id="ARBA00023054"/>
    </source>
</evidence>
<evidence type="ECO:0000313" key="10">
    <source>
        <dbReference type="Proteomes" id="UP000828390"/>
    </source>
</evidence>
<name>A0A9D4F409_DREPO</name>
<evidence type="ECO:0000313" key="9">
    <source>
        <dbReference type="EMBL" id="KAH3791950.1"/>
    </source>
</evidence>
<dbReference type="EMBL" id="JAIWYP010000007">
    <property type="protein sequence ID" value="KAH3791950.1"/>
    <property type="molecule type" value="Genomic_DNA"/>
</dbReference>
<reference evidence="9" key="1">
    <citation type="journal article" date="2019" name="bioRxiv">
        <title>The Genome of the Zebra Mussel, Dreissena polymorpha: A Resource for Invasive Species Research.</title>
        <authorList>
            <person name="McCartney M.A."/>
            <person name="Auch B."/>
            <person name="Kono T."/>
            <person name="Mallez S."/>
            <person name="Zhang Y."/>
            <person name="Obille A."/>
            <person name="Becker A."/>
            <person name="Abrahante J.E."/>
            <person name="Garbe J."/>
            <person name="Badalamenti J.P."/>
            <person name="Herman A."/>
            <person name="Mangelson H."/>
            <person name="Liachko I."/>
            <person name="Sullivan S."/>
            <person name="Sone E.D."/>
            <person name="Koren S."/>
            <person name="Silverstein K.A.T."/>
            <person name="Beckman K.B."/>
            <person name="Gohl D.M."/>
        </authorList>
    </citation>
    <scope>NUCLEOTIDE SEQUENCE</scope>
    <source>
        <strain evidence="9">Duluth1</strain>
        <tissue evidence="9">Whole animal</tissue>
    </source>
</reference>
<keyword evidence="6" id="KW-0325">Glycoprotein</keyword>